<keyword evidence="2" id="KW-1185">Reference proteome</keyword>
<gene>
    <name evidence="1" type="ORF">GCM10010389_16820</name>
</gene>
<dbReference type="RefSeq" id="WP_190056694.1">
    <property type="nucleotide sequence ID" value="NZ_BMWH01000004.1"/>
</dbReference>
<accession>A0A918V8X4</accession>
<dbReference type="Pfam" id="PF19674">
    <property type="entry name" value="DUF6177"/>
    <property type="match status" value="1"/>
</dbReference>
<name>A0A918V8X4_9ACTN</name>
<dbReference type="AlphaFoldDB" id="A0A918V8X4"/>
<protein>
    <submittedName>
        <fullName evidence="1">Uncharacterized protein</fullName>
    </submittedName>
</protein>
<evidence type="ECO:0000313" key="1">
    <source>
        <dbReference type="EMBL" id="GGZ79799.1"/>
    </source>
</evidence>
<dbReference type="EMBL" id="BMWH01000004">
    <property type="protein sequence ID" value="GGZ79799.1"/>
    <property type="molecule type" value="Genomic_DNA"/>
</dbReference>
<reference evidence="1" key="2">
    <citation type="submission" date="2020-09" db="EMBL/GenBank/DDBJ databases">
        <authorList>
            <person name="Sun Q."/>
            <person name="Ohkuma M."/>
        </authorList>
    </citation>
    <scope>NUCLEOTIDE SEQUENCE</scope>
    <source>
        <strain evidence="1">JCM 5016</strain>
    </source>
</reference>
<evidence type="ECO:0000313" key="2">
    <source>
        <dbReference type="Proteomes" id="UP000623010"/>
    </source>
</evidence>
<proteinExistence type="predicted"/>
<dbReference type="InterPro" id="IPR046175">
    <property type="entry name" value="DUF6177"/>
</dbReference>
<dbReference type="Proteomes" id="UP000623010">
    <property type="component" value="Unassembled WGS sequence"/>
</dbReference>
<organism evidence="1 2">
    <name type="scientific">Streptomyces echinoruber</name>
    <dbReference type="NCBI Taxonomy" id="68898"/>
    <lineage>
        <taxon>Bacteria</taxon>
        <taxon>Bacillati</taxon>
        <taxon>Actinomycetota</taxon>
        <taxon>Actinomycetes</taxon>
        <taxon>Kitasatosporales</taxon>
        <taxon>Streptomycetaceae</taxon>
        <taxon>Streptomyces</taxon>
    </lineage>
</organism>
<sequence>MTRDIIVLTPRMPNPETLLAESDLLTDRSVVVLHDRPILAATTWLTELLRTAARTGRHLYLVTPPGTRLLLGDALEAAWQTLTGEPPAEWSTAEPVNVPWSRRQLTDLARTRARGGSPTWTVAVGASGRPAIAAVRVVRTRHGVEEHITLALGYGAGQSVPLDLLPGLAEELATGHGLATMITELRTARADLTTPAHFEPPPIPVSLTLGPDAVADLGLARARSALSGLAPAELGPAARPGLHCALGDGTDPAAWQRLKLVNEQLSGKGR</sequence>
<reference evidence="1" key="1">
    <citation type="journal article" date="2014" name="Int. J. Syst. Evol. Microbiol.">
        <title>Complete genome sequence of Corynebacterium casei LMG S-19264T (=DSM 44701T), isolated from a smear-ripened cheese.</title>
        <authorList>
            <consortium name="US DOE Joint Genome Institute (JGI-PGF)"/>
            <person name="Walter F."/>
            <person name="Albersmeier A."/>
            <person name="Kalinowski J."/>
            <person name="Ruckert C."/>
        </authorList>
    </citation>
    <scope>NUCLEOTIDE SEQUENCE</scope>
    <source>
        <strain evidence="1">JCM 5016</strain>
    </source>
</reference>
<comment type="caution">
    <text evidence="1">The sequence shown here is derived from an EMBL/GenBank/DDBJ whole genome shotgun (WGS) entry which is preliminary data.</text>
</comment>